<comment type="caution">
    <text evidence="1">The sequence shown here is derived from an EMBL/GenBank/DDBJ whole genome shotgun (WGS) entry which is preliminary data.</text>
</comment>
<dbReference type="Pfam" id="PF13370">
    <property type="entry name" value="Fer4_13"/>
    <property type="match status" value="1"/>
</dbReference>
<reference evidence="1 2" key="1">
    <citation type="submission" date="2020-08" db="EMBL/GenBank/DDBJ databases">
        <title>Genomic Encyclopedia of Type Strains, Phase IV (KMG-IV): sequencing the most valuable type-strain genomes for metagenomic binning, comparative biology and taxonomic classification.</title>
        <authorList>
            <person name="Goeker M."/>
        </authorList>
    </citation>
    <scope>NUCLEOTIDE SEQUENCE [LARGE SCALE GENOMIC DNA]</scope>
    <source>
        <strain evidence="1 2">DSM 12252</strain>
    </source>
</reference>
<organism evidence="1 2">
    <name type="scientific">Prosthecobacter vanneervenii</name>
    <dbReference type="NCBI Taxonomy" id="48466"/>
    <lineage>
        <taxon>Bacteria</taxon>
        <taxon>Pseudomonadati</taxon>
        <taxon>Verrucomicrobiota</taxon>
        <taxon>Verrucomicrobiia</taxon>
        <taxon>Verrucomicrobiales</taxon>
        <taxon>Verrucomicrobiaceae</taxon>
        <taxon>Prosthecobacter</taxon>
    </lineage>
</organism>
<sequence length="76" mass="8572">MPNIEDRLPQNAPGRFYVDNSCTDCDLCRNLAPDFFRRDDDIGQSFVFRQPVTEEEIQLCMDALGGCPAESIGEVE</sequence>
<dbReference type="PANTHER" id="PTHR42773">
    <property type="entry name" value="METALLO-BETA-LACTAMASE-RELATED"/>
    <property type="match status" value="1"/>
</dbReference>
<protein>
    <submittedName>
        <fullName evidence="1">Ferredoxin</fullName>
    </submittedName>
</protein>
<name>A0A7W7YCY9_9BACT</name>
<accession>A0A7W7YCY9</accession>
<dbReference type="Gene3D" id="3.30.70.20">
    <property type="match status" value="1"/>
</dbReference>
<dbReference type="PANTHER" id="PTHR42773:SF1">
    <property type="entry name" value="METALLO-BETA-LACTAMASE FAMILY PROTEIN"/>
    <property type="match status" value="1"/>
</dbReference>
<gene>
    <name evidence="1" type="ORF">HNQ65_003501</name>
</gene>
<evidence type="ECO:0000313" key="1">
    <source>
        <dbReference type="EMBL" id="MBB5033911.1"/>
    </source>
</evidence>
<dbReference type="AlphaFoldDB" id="A0A7W7YCY9"/>
<dbReference type="SUPFAM" id="SSF54862">
    <property type="entry name" value="4Fe-4S ferredoxins"/>
    <property type="match status" value="1"/>
</dbReference>
<proteinExistence type="predicted"/>
<evidence type="ECO:0000313" key="2">
    <source>
        <dbReference type="Proteomes" id="UP000590740"/>
    </source>
</evidence>
<dbReference type="EMBL" id="JACHIG010000007">
    <property type="protein sequence ID" value="MBB5033911.1"/>
    <property type="molecule type" value="Genomic_DNA"/>
</dbReference>
<dbReference type="Proteomes" id="UP000590740">
    <property type="component" value="Unassembled WGS sequence"/>
</dbReference>
<keyword evidence="2" id="KW-1185">Reference proteome</keyword>
<dbReference type="RefSeq" id="WP_184341180.1">
    <property type="nucleotide sequence ID" value="NZ_JACHIG010000007.1"/>
</dbReference>